<organism evidence="2 3">
    <name type="scientific">Asticcacaulis benevestitus DSM 16100 = ATCC BAA-896</name>
    <dbReference type="NCBI Taxonomy" id="1121022"/>
    <lineage>
        <taxon>Bacteria</taxon>
        <taxon>Pseudomonadati</taxon>
        <taxon>Pseudomonadota</taxon>
        <taxon>Alphaproteobacteria</taxon>
        <taxon>Caulobacterales</taxon>
        <taxon>Caulobacteraceae</taxon>
        <taxon>Asticcacaulis</taxon>
    </lineage>
</organism>
<dbReference type="AlphaFoldDB" id="V4PT19"/>
<keyword evidence="1" id="KW-0472">Membrane</keyword>
<dbReference type="Proteomes" id="UP000017837">
    <property type="component" value="Unassembled WGS sequence"/>
</dbReference>
<evidence type="ECO:0000256" key="1">
    <source>
        <dbReference type="SAM" id="Phobius"/>
    </source>
</evidence>
<accession>V4PT19</accession>
<name>V4PT19_9CAUL</name>
<feature type="transmembrane region" description="Helical" evidence="1">
    <location>
        <begin position="52"/>
        <end position="75"/>
    </location>
</feature>
<dbReference type="RefSeq" id="WP_018083117.1">
    <property type="nucleotide sequence ID" value="NZ_AQWM01000024.1"/>
</dbReference>
<dbReference type="PATRIC" id="fig|1121022.4.peg.3172"/>
<evidence type="ECO:0000313" key="3">
    <source>
        <dbReference type="Proteomes" id="UP000017837"/>
    </source>
</evidence>
<dbReference type="EMBL" id="AWGB01000035">
    <property type="protein sequence ID" value="ESQ88665.1"/>
    <property type="molecule type" value="Genomic_DNA"/>
</dbReference>
<feature type="transmembrane region" description="Helical" evidence="1">
    <location>
        <begin position="6"/>
        <end position="31"/>
    </location>
</feature>
<sequence>MAIGNIVMIVLGLLAILLGWLMFASVKFRAWTMSYGRGAMWTKLLGERRADWATRFIFGPVCLIFGALMVVVSAFGGPIRA</sequence>
<comment type="caution">
    <text evidence="2">The sequence shown here is derived from an EMBL/GenBank/DDBJ whole genome shotgun (WGS) entry which is preliminary data.</text>
</comment>
<keyword evidence="3" id="KW-1185">Reference proteome</keyword>
<keyword evidence="1" id="KW-0812">Transmembrane</keyword>
<evidence type="ECO:0000313" key="2">
    <source>
        <dbReference type="EMBL" id="ESQ88665.1"/>
    </source>
</evidence>
<gene>
    <name evidence="2" type="ORF">ABENE_15600</name>
</gene>
<proteinExistence type="predicted"/>
<dbReference type="OrthoDB" id="9255755at2"/>
<reference evidence="2 3" key="1">
    <citation type="journal article" date="2014" name="Nature">
        <title>Sequential evolution of bacterial morphology by co-option of a developmental regulator.</title>
        <authorList>
            <person name="Jiang C."/>
            <person name="Brown P.J."/>
            <person name="Ducret A."/>
            <person name="Brun Y.V."/>
        </authorList>
    </citation>
    <scope>NUCLEOTIDE SEQUENCE [LARGE SCALE GENOMIC DNA]</scope>
    <source>
        <strain evidence="2 3">DSM 16100</strain>
    </source>
</reference>
<keyword evidence="1" id="KW-1133">Transmembrane helix</keyword>
<protein>
    <submittedName>
        <fullName evidence="2">Uncharacterized protein</fullName>
    </submittedName>
</protein>